<dbReference type="NCBIfam" id="TIGR00581">
    <property type="entry name" value="moaC"/>
    <property type="match status" value="1"/>
</dbReference>
<dbReference type="PANTHER" id="PTHR43764">
    <property type="entry name" value="MOLYBDENUM COFACTOR BIOSYNTHESIS"/>
    <property type="match status" value="1"/>
</dbReference>
<dbReference type="InterPro" id="IPR002820">
    <property type="entry name" value="Mopterin_CF_biosynth-C_dom"/>
</dbReference>
<organism evidence="10 11">
    <name type="scientific">Mailhella massiliensis</name>
    <dbReference type="NCBI Taxonomy" id="1903261"/>
    <lineage>
        <taxon>Bacteria</taxon>
        <taxon>Pseudomonadati</taxon>
        <taxon>Thermodesulfobacteriota</taxon>
        <taxon>Desulfovibrionia</taxon>
        <taxon>Desulfovibrionales</taxon>
        <taxon>Desulfovibrionaceae</taxon>
        <taxon>Mailhella</taxon>
    </lineage>
</organism>
<evidence type="ECO:0000256" key="7">
    <source>
        <dbReference type="ARBA" id="ARBA00058212"/>
    </source>
</evidence>
<reference evidence="10" key="2">
    <citation type="submission" date="2021-09" db="EMBL/GenBank/DDBJ databases">
        <authorList>
            <person name="Gilroy R."/>
        </authorList>
    </citation>
    <scope>NUCLEOTIDE SEQUENCE</scope>
    <source>
        <strain evidence="10">ChiGjej2B2-19336</strain>
    </source>
</reference>
<feature type="binding site" evidence="8">
    <location>
        <begin position="113"/>
        <end position="114"/>
    </location>
    <ligand>
        <name>substrate</name>
    </ligand>
</feature>
<dbReference type="InterPro" id="IPR001453">
    <property type="entry name" value="MoaB/Mog_dom"/>
</dbReference>
<comment type="subunit">
    <text evidence="8">Homohexamer; trimer of dimers.</text>
</comment>
<evidence type="ECO:0000256" key="6">
    <source>
        <dbReference type="ARBA" id="ARBA00055087"/>
    </source>
</evidence>
<comment type="function">
    <text evidence="7">Catalyzes the adenylation of molybdopterin as part of the biosynthesis of the molybdenum-cofactor.</text>
</comment>
<dbReference type="SUPFAM" id="SSF55040">
    <property type="entry name" value="Molybdenum cofactor biosynthesis protein C, MoaC"/>
    <property type="match status" value="1"/>
</dbReference>
<reference evidence="10" key="1">
    <citation type="journal article" date="2021" name="PeerJ">
        <title>Extensive microbial diversity within the chicken gut microbiome revealed by metagenomics and culture.</title>
        <authorList>
            <person name="Gilroy R."/>
            <person name="Ravi A."/>
            <person name="Getino M."/>
            <person name="Pursley I."/>
            <person name="Horton D.L."/>
            <person name="Alikhan N.F."/>
            <person name="Baker D."/>
            <person name="Gharbi K."/>
            <person name="Hall N."/>
            <person name="Watson M."/>
            <person name="Adriaenssens E.M."/>
            <person name="Foster-Nyarko E."/>
            <person name="Jarju S."/>
            <person name="Secka A."/>
            <person name="Antonio M."/>
            <person name="Oren A."/>
            <person name="Chaudhuri R.R."/>
            <person name="La Ragione R."/>
            <person name="Hildebrand F."/>
            <person name="Pallen M.J."/>
        </authorList>
    </citation>
    <scope>NUCLEOTIDE SEQUENCE</scope>
    <source>
        <strain evidence="10">ChiGjej2B2-19336</strain>
    </source>
</reference>
<dbReference type="InterPro" id="IPR036522">
    <property type="entry name" value="MoaC_sf"/>
</dbReference>
<evidence type="ECO:0000256" key="5">
    <source>
        <dbReference type="ARBA" id="ARBA00051131"/>
    </source>
</evidence>
<gene>
    <name evidence="10" type="primary">moaCB</name>
    <name evidence="8" type="synonym">moaC</name>
    <name evidence="10" type="ORF">K8W16_02880</name>
</gene>
<name>A0A921AVI1_9BACT</name>
<comment type="similarity">
    <text evidence="8">Belongs to the MoaC family.</text>
</comment>
<dbReference type="CDD" id="cd00886">
    <property type="entry name" value="MogA_MoaB"/>
    <property type="match status" value="1"/>
</dbReference>
<dbReference type="PANTHER" id="PTHR43764:SF1">
    <property type="entry name" value="MOLYBDOPTERIN MOLYBDOTRANSFERASE"/>
    <property type="match status" value="1"/>
</dbReference>
<dbReference type="RefSeq" id="WP_304120987.1">
    <property type="nucleotide sequence ID" value="NZ_DYZA01000055.1"/>
</dbReference>
<dbReference type="Gene3D" id="3.40.980.10">
    <property type="entry name" value="MoaB/Mog-like domain"/>
    <property type="match status" value="1"/>
</dbReference>
<dbReference type="NCBIfam" id="NF006870">
    <property type="entry name" value="PRK09364.1"/>
    <property type="match status" value="1"/>
</dbReference>
<dbReference type="PIRSF" id="PIRSF036594">
    <property type="entry name" value="MoaC_MogA"/>
    <property type="match status" value="1"/>
</dbReference>
<evidence type="ECO:0000256" key="3">
    <source>
        <dbReference type="ARBA" id="ARBA00023150"/>
    </source>
</evidence>
<dbReference type="EC" id="4.6.1.17" evidence="8"/>
<dbReference type="InterPro" id="IPR008284">
    <property type="entry name" value="MoCF_biosynth_CS"/>
</dbReference>
<dbReference type="PROSITE" id="PS01078">
    <property type="entry name" value="MOCF_BIOSYNTHESIS_1"/>
    <property type="match status" value="1"/>
</dbReference>
<dbReference type="InterPro" id="IPR012247">
    <property type="entry name" value="MoaC_MogA"/>
</dbReference>
<dbReference type="Pfam" id="PF00994">
    <property type="entry name" value="MoCF_biosynth"/>
    <property type="match status" value="1"/>
</dbReference>
<evidence type="ECO:0000313" key="11">
    <source>
        <dbReference type="Proteomes" id="UP000698963"/>
    </source>
</evidence>
<evidence type="ECO:0000259" key="9">
    <source>
        <dbReference type="SMART" id="SM00852"/>
    </source>
</evidence>
<dbReference type="GO" id="GO:0006777">
    <property type="term" value="P:Mo-molybdopterin cofactor biosynthetic process"/>
    <property type="evidence" value="ECO:0007669"/>
    <property type="project" value="UniProtKB-UniRule"/>
</dbReference>
<proteinExistence type="inferred from homology"/>
<keyword evidence="4 8" id="KW-0456">Lyase</keyword>
<dbReference type="NCBIfam" id="NF002947">
    <property type="entry name" value="PRK03604.1"/>
    <property type="match status" value="1"/>
</dbReference>
<dbReference type="HAMAP" id="MF_01224_B">
    <property type="entry name" value="MoaC_B"/>
    <property type="match status" value="1"/>
</dbReference>
<evidence type="ECO:0000256" key="4">
    <source>
        <dbReference type="ARBA" id="ARBA00023239"/>
    </source>
</evidence>
<feature type="binding site" evidence="8">
    <location>
        <begin position="75"/>
        <end position="77"/>
    </location>
    <ligand>
        <name>substrate</name>
    </ligand>
</feature>
<evidence type="ECO:0000256" key="8">
    <source>
        <dbReference type="HAMAP-Rule" id="MF_01224"/>
    </source>
</evidence>
<dbReference type="NCBIfam" id="TIGR00177">
    <property type="entry name" value="molyb_syn"/>
    <property type="match status" value="1"/>
</dbReference>
<sequence>MSEFSHLDASGAPRMVDVGAKSETKRTAIARAVVELNAHTLELLKAKALPKGDVLTVAQVAGIMAAKRTSELIPMCHPLALTHADVRFRVQDEPPSVLLEASASTTGRTGVEMEAIIAAQVAAATIYDMVKAVQKDVVIRDVRLILKSGGKSGLFKTDDPMLFDVEDSPIPAPRPAPEAWTGEGLAVACITLSDKGYAGEREDKSGPALLNMLSVLSPAHSQLFLLPDDPRALHALVKTLATSGWGLIVTTGGTGLSPRDVTPEALLPLLDRRLPGFEQVMFAEGLNHTPHAVLSRCLAGTLGRSMIIALPGSSRAAQENLAALLPVLPHALDKLNGDMRDCGRS</sequence>
<dbReference type="SMART" id="SM00852">
    <property type="entry name" value="MoCF_biosynth"/>
    <property type="match status" value="1"/>
</dbReference>
<comment type="pathway">
    <text evidence="2 8">Cofactor biosynthesis; molybdopterin biosynthesis.</text>
</comment>
<comment type="catalytic activity">
    <reaction evidence="1 8">
        <text>(8S)-3',8-cyclo-7,8-dihydroguanosine 5'-triphosphate = cyclic pyranopterin phosphate + diphosphate</text>
        <dbReference type="Rhea" id="RHEA:49580"/>
        <dbReference type="ChEBI" id="CHEBI:33019"/>
        <dbReference type="ChEBI" id="CHEBI:59648"/>
        <dbReference type="ChEBI" id="CHEBI:131766"/>
        <dbReference type="EC" id="4.6.1.17"/>
    </reaction>
</comment>
<dbReference type="AlphaFoldDB" id="A0A921AVI1"/>
<dbReference type="Gene3D" id="3.30.70.640">
    <property type="entry name" value="Molybdopterin cofactor biosynthesis C (MoaC) domain"/>
    <property type="match status" value="1"/>
</dbReference>
<dbReference type="Proteomes" id="UP000698963">
    <property type="component" value="Unassembled WGS sequence"/>
</dbReference>
<dbReference type="InterPro" id="IPR023045">
    <property type="entry name" value="MoaC"/>
</dbReference>
<dbReference type="InterPro" id="IPR036425">
    <property type="entry name" value="MoaB/Mog-like_dom_sf"/>
</dbReference>
<dbReference type="EMBL" id="DYZA01000055">
    <property type="protein sequence ID" value="HJD96577.1"/>
    <property type="molecule type" value="Genomic_DNA"/>
</dbReference>
<feature type="active site" evidence="8">
    <location>
        <position position="128"/>
    </location>
</feature>
<dbReference type="SUPFAM" id="SSF53218">
    <property type="entry name" value="Molybdenum cofactor biosynthesis proteins"/>
    <property type="match status" value="1"/>
</dbReference>
<dbReference type="InterPro" id="IPR047594">
    <property type="entry name" value="MoaC_bact/euk"/>
</dbReference>
<comment type="catalytic activity">
    <reaction evidence="5">
        <text>molybdopterin + ATP + H(+) = adenylyl-molybdopterin + diphosphate</text>
        <dbReference type="Rhea" id="RHEA:31331"/>
        <dbReference type="ChEBI" id="CHEBI:15378"/>
        <dbReference type="ChEBI" id="CHEBI:30616"/>
        <dbReference type="ChEBI" id="CHEBI:33019"/>
        <dbReference type="ChEBI" id="CHEBI:58698"/>
        <dbReference type="ChEBI" id="CHEBI:62727"/>
        <dbReference type="EC" id="2.7.7.75"/>
    </reaction>
</comment>
<accession>A0A921AVI1</accession>
<protein>
    <recommendedName>
        <fullName evidence="8">Cyclic pyranopterin monophosphate synthase</fullName>
        <ecNumber evidence="8">4.6.1.17</ecNumber>
    </recommendedName>
    <alternativeName>
        <fullName evidence="8">Molybdenum cofactor biosynthesis protein C</fullName>
    </alternativeName>
</protein>
<dbReference type="InterPro" id="IPR051920">
    <property type="entry name" value="MPT_Adenylyltrnsfr/MoaC-Rel"/>
</dbReference>
<comment type="caution">
    <text evidence="10">The sequence shown here is derived from an EMBL/GenBank/DDBJ whole genome shotgun (WGS) entry which is preliminary data.</text>
</comment>
<feature type="domain" description="MoaB/Mog" evidence="9">
    <location>
        <begin position="188"/>
        <end position="331"/>
    </location>
</feature>
<evidence type="ECO:0000313" key="10">
    <source>
        <dbReference type="EMBL" id="HJD96577.1"/>
    </source>
</evidence>
<dbReference type="GO" id="GO:0061799">
    <property type="term" value="F:cyclic pyranopterin monophosphate synthase activity"/>
    <property type="evidence" value="ECO:0007669"/>
    <property type="project" value="UniProtKB-UniRule"/>
</dbReference>
<dbReference type="Pfam" id="PF01967">
    <property type="entry name" value="MoaC"/>
    <property type="match status" value="1"/>
</dbReference>
<comment type="function">
    <text evidence="6 8">Catalyzes the conversion of (8S)-3',8-cyclo-7,8-dihydroguanosine 5'-triphosphate to cyclic pyranopterin monophosphate (cPMP).</text>
</comment>
<dbReference type="GO" id="GO:0061598">
    <property type="term" value="F:molybdopterin adenylyltransferase activity"/>
    <property type="evidence" value="ECO:0007669"/>
    <property type="project" value="UniProtKB-EC"/>
</dbReference>
<dbReference type="CDD" id="cd01420">
    <property type="entry name" value="MoaC_PE"/>
    <property type="match status" value="1"/>
</dbReference>
<keyword evidence="3 8" id="KW-0501">Molybdenum cofactor biosynthesis</keyword>
<evidence type="ECO:0000256" key="1">
    <source>
        <dbReference type="ARBA" id="ARBA00001637"/>
    </source>
</evidence>
<evidence type="ECO:0000256" key="2">
    <source>
        <dbReference type="ARBA" id="ARBA00005046"/>
    </source>
</evidence>